<keyword evidence="5" id="KW-0611">Plant defense</keyword>
<dbReference type="InterPro" id="IPR055414">
    <property type="entry name" value="LRR_R13L4/SHOC2-like"/>
</dbReference>
<gene>
    <name evidence="13" type="ORF">NCGR_LOCUS51997</name>
</gene>
<evidence type="ECO:0000256" key="8">
    <source>
        <dbReference type="SAM" id="MobiDB-lite"/>
    </source>
</evidence>
<comment type="caution">
    <text evidence="13">The sequence shown here is derived from an EMBL/GenBank/DDBJ whole genome shotgun (WGS) entry which is preliminary data.</text>
</comment>
<evidence type="ECO:0000256" key="6">
    <source>
        <dbReference type="ARBA" id="ARBA00023054"/>
    </source>
</evidence>
<keyword evidence="2" id="KW-0433">Leucine-rich repeat</keyword>
<feature type="domain" description="Disease resistance N-terminal" evidence="10">
    <location>
        <begin position="8"/>
        <end position="91"/>
    </location>
</feature>
<dbReference type="Gene3D" id="3.40.50.300">
    <property type="entry name" value="P-loop containing nucleotide triphosphate hydrolases"/>
    <property type="match status" value="1"/>
</dbReference>
<feature type="coiled-coil region" evidence="7">
    <location>
        <begin position="115"/>
        <end position="142"/>
    </location>
</feature>
<dbReference type="Gene3D" id="3.80.10.10">
    <property type="entry name" value="Ribonuclease Inhibitor"/>
    <property type="match status" value="1"/>
</dbReference>
<dbReference type="PANTHER" id="PTHR23155:SF1181">
    <property type="entry name" value="OS08G0170200 PROTEIN"/>
    <property type="match status" value="1"/>
</dbReference>
<dbReference type="PRINTS" id="PR00364">
    <property type="entry name" value="DISEASERSIST"/>
</dbReference>
<dbReference type="CDD" id="cd14798">
    <property type="entry name" value="RX-CC_like"/>
    <property type="match status" value="1"/>
</dbReference>
<comment type="similarity">
    <text evidence="1">Belongs to the disease resistance NB-LRR family.</text>
</comment>
<evidence type="ECO:0000256" key="7">
    <source>
        <dbReference type="SAM" id="Coils"/>
    </source>
</evidence>
<name>A0A811RFC0_9POAL</name>
<dbReference type="SUPFAM" id="SSF52058">
    <property type="entry name" value="L domain-like"/>
    <property type="match status" value="1"/>
</dbReference>
<dbReference type="InterPro" id="IPR058922">
    <property type="entry name" value="WHD_DRP"/>
</dbReference>
<reference evidence="13" key="1">
    <citation type="submission" date="2020-10" db="EMBL/GenBank/DDBJ databases">
        <authorList>
            <person name="Han B."/>
            <person name="Lu T."/>
            <person name="Zhao Q."/>
            <person name="Huang X."/>
            <person name="Zhao Y."/>
        </authorList>
    </citation>
    <scope>NUCLEOTIDE SEQUENCE</scope>
</reference>
<dbReference type="Pfam" id="PF23559">
    <property type="entry name" value="WHD_DRP"/>
    <property type="match status" value="1"/>
</dbReference>
<feature type="domain" description="Disease resistance protein winged helix" evidence="11">
    <location>
        <begin position="433"/>
        <end position="504"/>
    </location>
</feature>
<dbReference type="InterPro" id="IPR032675">
    <property type="entry name" value="LRR_dom_sf"/>
</dbReference>
<dbReference type="AlphaFoldDB" id="A0A811RFC0"/>
<dbReference type="PANTHER" id="PTHR23155">
    <property type="entry name" value="DISEASE RESISTANCE PROTEIN RP"/>
    <property type="match status" value="1"/>
</dbReference>
<accession>A0A811RFC0</accession>
<dbReference type="InterPro" id="IPR002182">
    <property type="entry name" value="NB-ARC"/>
</dbReference>
<dbReference type="InterPro" id="IPR036388">
    <property type="entry name" value="WH-like_DNA-bd_sf"/>
</dbReference>
<dbReference type="EMBL" id="CAJGYO010000014">
    <property type="protein sequence ID" value="CAD6268692.1"/>
    <property type="molecule type" value="Genomic_DNA"/>
</dbReference>
<dbReference type="Proteomes" id="UP000604825">
    <property type="component" value="Unassembled WGS sequence"/>
</dbReference>
<evidence type="ECO:0000256" key="5">
    <source>
        <dbReference type="ARBA" id="ARBA00022821"/>
    </source>
</evidence>
<dbReference type="FunFam" id="1.10.10.10:FF:000322">
    <property type="entry name" value="Probable disease resistance protein At1g63360"/>
    <property type="match status" value="1"/>
</dbReference>
<feature type="domain" description="Disease resistance R13L4/SHOC-2-like LRR" evidence="12">
    <location>
        <begin position="568"/>
        <end position="935"/>
    </location>
</feature>
<evidence type="ECO:0000259" key="10">
    <source>
        <dbReference type="Pfam" id="PF18052"/>
    </source>
</evidence>
<dbReference type="GO" id="GO:0042742">
    <property type="term" value="P:defense response to bacterium"/>
    <property type="evidence" value="ECO:0007669"/>
    <property type="project" value="UniProtKB-ARBA"/>
</dbReference>
<feature type="region of interest" description="Disordered" evidence="8">
    <location>
        <begin position="998"/>
        <end position="1049"/>
    </location>
</feature>
<dbReference type="InterPro" id="IPR042197">
    <property type="entry name" value="Apaf_helical"/>
</dbReference>
<dbReference type="Gene3D" id="1.10.10.10">
    <property type="entry name" value="Winged helix-like DNA-binding domain superfamily/Winged helix DNA-binding domain"/>
    <property type="match status" value="1"/>
</dbReference>
<evidence type="ECO:0000259" key="11">
    <source>
        <dbReference type="Pfam" id="PF23559"/>
    </source>
</evidence>
<dbReference type="FunFam" id="3.40.50.300:FF:001091">
    <property type="entry name" value="Probable disease resistance protein At1g61300"/>
    <property type="match status" value="1"/>
</dbReference>
<dbReference type="InterPro" id="IPR044974">
    <property type="entry name" value="Disease_R_plants"/>
</dbReference>
<keyword evidence="3" id="KW-0677">Repeat</keyword>
<keyword evidence="4" id="KW-0547">Nucleotide-binding</keyword>
<organism evidence="13 14">
    <name type="scientific">Miscanthus lutarioriparius</name>
    <dbReference type="NCBI Taxonomy" id="422564"/>
    <lineage>
        <taxon>Eukaryota</taxon>
        <taxon>Viridiplantae</taxon>
        <taxon>Streptophyta</taxon>
        <taxon>Embryophyta</taxon>
        <taxon>Tracheophyta</taxon>
        <taxon>Spermatophyta</taxon>
        <taxon>Magnoliopsida</taxon>
        <taxon>Liliopsida</taxon>
        <taxon>Poales</taxon>
        <taxon>Poaceae</taxon>
        <taxon>PACMAD clade</taxon>
        <taxon>Panicoideae</taxon>
        <taxon>Andropogonodae</taxon>
        <taxon>Andropogoneae</taxon>
        <taxon>Saccharinae</taxon>
        <taxon>Miscanthus</taxon>
    </lineage>
</organism>
<dbReference type="Pfam" id="PF00931">
    <property type="entry name" value="NB-ARC"/>
    <property type="match status" value="1"/>
</dbReference>
<keyword evidence="14" id="KW-1185">Reference proteome</keyword>
<evidence type="ECO:0000313" key="14">
    <source>
        <dbReference type="Proteomes" id="UP000604825"/>
    </source>
</evidence>
<evidence type="ECO:0000259" key="9">
    <source>
        <dbReference type="Pfam" id="PF00931"/>
    </source>
</evidence>
<evidence type="ECO:0000256" key="3">
    <source>
        <dbReference type="ARBA" id="ARBA00022737"/>
    </source>
</evidence>
<evidence type="ECO:0000259" key="12">
    <source>
        <dbReference type="Pfam" id="PF23598"/>
    </source>
</evidence>
<dbReference type="SUPFAM" id="SSF52540">
    <property type="entry name" value="P-loop containing nucleoside triphosphate hydrolases"/>
    <property type="match status" value="1"/>
</dbReference>
<evidence type="ECO:0000313" key="13">
    <source>
        <dbReference type="EMBL" id="CAD6268692.1"/>
    </source>
</evidence>
<protein>
    <submittedName>
        <fullName evidence="13">Uncharacterized protein</fullName>
    </submittedName>
</protein>
<dbReference type="InterPro" id="IPR038005">
    <property type="entry name" value="RX-like_CC"/>
</dbReference>
<dbReference type="OrthoDB" id="678528at2759"/>
<keyword evidence="6 7" id="KW-0175">Coiled coil</keyword>
<dbReference type="Pfam" id="PF18052">
    <property type="entry name" value="Rx_N"/>
    <property type="match status" value="1"/>
</dbReference>
<feature type="domain" description="NB-ARC" evidence="9">
    <location>
        <begin position="198"/>
        <end position="348"/>
    </location>
</feature>
<dbReference type="GO" id="GO:0009626">
    <property type="term" value="P:plant-type hypersensitive response"/>
    <property type="evidence" value="ECO:0007669"/>
    <property type="project" value="UniProtKB-ARBA"/>
</dbReference>
<feature type="compositionally biased region" description="Basic residues" evidence="8">
    <location>
        <begin position="1009"/>
        <end position="1027"/>
    </location>
</feature>
<dbReference type="InterPro" id="IPR027417">
    <property type="entry name" value="P-loop_NTPase"/>
</dbReference>
<dbReference type="InterPro" id="IPR041118">
    <property type="entry name" value="Rx_N"/>
</dbReference>
<dbReference type="GO" id="GO:0002758">
    <property type="term" value="P:innate immune response-activating signaling pathway"/>
    <property type="evidence" value="ECO:0007669"/>
    <property type="project" value="UniProtKB-ARBA"/>
</dbReference>
<proteinExistence type="inferred from homology"/>
<sequence>MELALGAMAGLAPKLGDLLMAEYVVQKGLKPDIESLSRELVTMKAGLEDMSKVPPDQLTEVEKLWARHIRELSYDMEDAVDDFVLRVAGGECAADATDANVFKKIIGKATAAVKKVKHRREISDKIKDIKKLSDELAGLRAKYTVRGLGADLATSTGIDPRVRNLYKKESDLVGIEESRDKVIRMLSIEAKDDAHASDQDLKIVSIVGVGGLGKTTLAKTVHDMLKKQFDCSAFVSVGRTPNLTRTFEKMLVELDKKYKQVDMARWDIEQFGNELHEFLEQKRYFIVVDDIWDVESWKEIRHALEYNNCRSRIIMTTRNFEVATKAGEVYKLKPLSDENSEKLFYKRIQSQEGESLDGVSGELSSKIIDKCGGIPLAIIAIASLLVERPYEDWSKVYDSVGFGNEDNTTKIVSYSYYDLPSYLKPCILYLSKFQEDSFIDTKGVIWMWIGEGFVHLEKEEGSLFEVGQRYFNELVNRSLIQPMDPKYNWFTQFFRIHDIVFDFIRKLSDVENFLTVLDSREQHASPDSLRNEKKAYMPCSDSKVRRLAIQNHHVQCFPVDSMEMPEVLRSLKIEGSKIENMAPLHWFRVCRVLNFQKCHVPISLKHLGRLLHLKYLDISYTVVDELPKELGHLKSLQSLVLINIGLDELSPTVCSLTQLMCLVAQGFKRFPANRMGNLTSLEELRLETVVGRSTTEDLVVELGKLTRLRMVRMTLAEELDESLQKALVRSLCSLREPQELVLFSSGSQQGDTVWEDWEAPMQLRRLLIQGIRFTRLPGWINRSRLPRLCSLSLGMYAVGVHDLDNLARLPELSYLQLGGFSWPPGYTVGKDGFRNLRFCHVGTTLKFPMGAMPRLEELRFSVYAGYWSWVVNDVPLEQFPTKDEIKDLDLGLDNLLSLEKVTVRVDCMGATAAEVQEVVAVVTRAVKNHPNRPTIKVDRAYEGNMLSDKHRVALLQQTIRTNTDKMVCSSNHPNTEIDDRRHDLPQLGSTALVFSFGAGSEEHHESTARKRCARRKRAIGSARKLRPSTRLAEKEHPNFEDPSPSSASPVQVARVDFSGIDNSVCPIIPTQQVNVSCLSTEETSPIQQDDYKHSQSLLDLWFLV</sequence>
<dbReference type="Gene3D" id="1.20.5.4130">
    <property type="match status" value="1"/>
</dbReference>
<dbReference type="Gene3D" id="1.10.8.430">
    <property type="entry name" value="Helical domain of apoptotic protease-activating factors"/>
    <property type="match status" value="1"/>
</dbReference>
<evidence type="ECO:0000256" key="4">
    <source>
        <dbReference type="ARBA" id="ARBA00022741"/>
    </source>
</evidence>
<evidence type="ECO:0000256" key="2">
    <source>
        <dbReference type="ARBA" id="ARBA00022614"/>
    </source>
</evidence>
<evidence type="ECO:0000256" key="1">
    <source>
        <dbReference type="ARBA" id="ARBA00008894"/>
    </source>
</evidence>
<dbReference type="Pfam" id="PF23598">
    <property type="entry name" value="LRR_14"/>
    <property type="match status" value="1"/>
</dbReference>
<dbReference type="GO" id="GO:0043531">
    <property type="term" value="F:ADP binding"/>
    <property type="evidence" value="ECO:0007669"/>
    <property type="project" value="InterPro"/>
</dbReference>